<dbReference type="CDD" id="cd00508">
    <property type="entry name" value="MopB_CT_Fdh-Nap-like"/>
    <property type="match status" value="1"/>
</dbReference>
<feature type="signal peptide" evidence="11">
    <location>
        <begin position="1"/>
        <end position="31"/>
    </location>
</feature>
<name>D4H1E4_DENA2</name>
<keyword evidence="8 10" id="KW-0408">Iron</keyword>
<dbReference type="PROSITE" id="PS51318">
    <property type="entry name" value="TAT"/>
    <property type="match status" value="1"/>
</dbReference>
<evidence type="ECO:0000259" key="12">
    <source>
        <dbReference type="PROSITE" id="PS51669"/>
    </source>
</evidence>
<feature type="binding site" evidence="10">
    <location>
        <position position="82"/>
    </location>
    <ligand>
        <name>Mo-bis(molybdopterin guanine dinucleotide)</name>
        <dbReference type="ChEBI" id="CHEBI:60539"/>
    </ligand>
</feature>
<dbReference type="HOGENOM" id="CLU_000422_13_4_0"/>
<proteinExistence type="inferred from homology"/>
<dbReference type="InterPro" id="IPR050123">
    <property type="entry name" value="Prok_molybdopt-oxidoreductase"/>
</dbReference>
<feature type="binding site" evidence="10">
    <location>
        <position position="343"/>
    </location>
    <ligand>
        <name>Mo-bis(molybdopterin guanine dinucleotide)</name>
        <dbReference type="ChEBI" id="CHEBI:60539"/>
    </ligand>
</feature>
<feature type="binding site" evidence="10">
    <location>
        <position position="741"/>
    </location>
    <ligand>
        <name>substrate</name>
    </ligand>
</feature>
<dbReference type="EC" id="1.9.6.1" evidence="10"/>
<evidence type="ECO:0000256" key="2">
    <source>
        <dbReference type="ARBA" id="ARBA00022485"/>
    </source>
</evidence>
<dbReference type="KEGG" id="dap:Dacet_0086"/>
<evidence type="ECO:0000256" key="3">
    <source>
        <dbReference type="ARBA" id="ARBA00022723"/>
    </source>
</evidence>
<keyword evidence="1 10" id="KW-0813">Transport</keyword>
<evidence type="ECO:0000256" key="4">
    <source>
        <dbReference type="ARBA" id="ARBA00022729"/>
    </source>
</evidence>
<dbReference type="RefSeq" id="WP_013009440.1">
    <property type="nucleotide sequence ID" value="NC_013943.1"/>
</dbReference>
<dbReference type="Pfam" id="PF01568">
    <property type="entry name" value="Molydop_binding"/>
    <property type="match status" value="1"/>
</dbReference>
<dbReference type="GO" id="GO:0043546">
    <property type="term" value="F:molybdopterin cofactor binding"/>
    <property type="evidence" value="ECO:0007669"/>
    <property type="project" value="InterPro"/>
</dbReference>
<feature type="binding site" evidence="10">
    <location>
        <position position="45"/>
    </location>
    <ligand>
        <name>[4Fe-4S] cluster</name>
        <dbReference type="ChEBI" id="CHEBI:49883"/>
    </ligand>
</feature>
<dbReference type="GO" id="GO:0030151">
    <property type="term" value="F:molybdenum ion binding"/>
    <property type="evidence" value="ECO:0007669"/>
    <property type="project" value="InterPro"/>
</dbReference>
<dbReference type="SMART" id="SM00926">
    <property type="entry name" value="Molybdop_Fe4S4"/>
    <property type="match status" value="1"/>
</dbReference>
<dbReference type="eggNOG" id="COG0243">
    <property type="taxonomic scope" value="Bacteria"/>
</dbReference>
<evidence type="ECO:0000313" key="13">
    <source>
        <dbReference type="EMBL" id="ADD66892.1"/>
    </source>
</evidence>
<dbReference type="AlphaFoldDB" id="D4H1E4"/>
<feature type="domain" description="4Fe-4S Mo/W bis-MGD-type" evidence="12">
    <location>
        <begin position="38"/>
        <end position="94"/>
    </location>
</feature>
<organism evidence="13 14">
    <name type="scientific">Denitrovibrio acetiphilus (strain DSM 12809 / NBRC 114555 / N2460)</name>
    <dbReference type="NCBI Taxonomy" id="522772"/>
    <lineage>
        <taxon>Bacteria</taxon>
        <taxon>Pseudomonadati</taxon>
        <taxon>Deferribacterota</taxon>
        <taxon>Deferribacteres</taxon>
        <taxon>Deferribacterales</taxon>
        <taxon>Geovibrionaceae</taxon>
        <taxon>Denitrovibrio</taxon>
    </lineage>
</organism>
<comment type="caution">
    <text evidence="10">Lacks conserved residue(s) required for the propagation of feature annotation.</text>
</comment>
<comment type="catalytic activity">
    <reaction evidence="10">
        <text>2 Fe(II)-[cytochrome] + nitrate + 2 H(+) = 2 Fe(III)-[cytochrome] + nitrite + H2O</text>
        <dbReference type="Rhea" id="RHEA:12909"/>
        <dbReference type="Rhea" id="RHEA-COMP:11777"/>
        <dbReference type="Rhea" id="RHEA-COMP:11778"/>
        <dbReference type="ChEBI" id="CHEBI:15377"/>
        <dbReference type="ChEBI" id="CHEBI:15378"/>
        <dbReference type="ChEBI" id="CHEBI:16301"/>
        <dbReference type="ChEBI" id="CHEBI:17632"/>
        <dbReference type="ChEBI" id="CHEBI:29033"/>
        <dbReference type="ChEBI" id="CHEBI:29034"/>
        <dbReference type="EC" id="1.9.6.1"/>
    </reaction>
</comment>
<keyword evidence="3 10" id="KW-0479">Metal-binding</keyword>
<comment type="PTM">
    <text evidence="10">Predicted to be exported by the Tat system. The position of the signal peptide cleavage has not been experimentally proven.</text>
</comment>
<evidence type="ECO:0000256" key="7">
    <source>
        <dbReference type="ARBA" id="ARBA00023002"/>
    </source>
</evidence>
<dbReference type="GO" id="GO:0045333">
    <property type="term" value="P:cellular respiration"/>
    <property type="evidence" value="ECO:0007669"/>
    <property type="project" value="UniProtKB-ARBA"/>
</dbReference>
<dbReference type="CDD" id="cd02754">
    <property type="entry name" value="MopB_Nitrate-R-NapA-like"/>
    <property type="match status" value="1"/>
</dbReference>
<dbReference type="Proteomes" id="UP000002012">
    <property type="component" value="Chromosome"/>
</dbReference>
<dbReference type="InterPro" id="IPR006656">
    <property type="entry name" value="Mopterin_OxRdtase"/>
</dbReference>
<dbReference type="InterPro" id="IPR006963">
    <property type="entry name" value="Mopterin_OxRdtase_4Fe-4S_dom"/>
</dbReference>
<dbReference type="GO" id="GO:0051539">
    <property type="term" value="F:4 iron, 4 sulfur cluster binding"/>
    <property type="evidence" value="ECO:0007669"/>
    <property type="project" value="UniProtKB-KW"/>
</dbReference>
<dbReference type="PANTHER" id="PTHR43105">
    <property type="entry name" value="RESPIRATORY NITRATE REDUCTASE"/>
    <property type="match status" value="1"/>
</dbReference>
<keyword evidence="10" id="KW-0500">Molybdenum</keyword>
<evidence type="ECO:0000256" key="5">
    <source>
        <dbReference type="ARBA" id="ARBA00022764"/>
    </source>
</evidence>
<dbReference type="Gene3D" id="3.40.50.740">
    <property type="match status" value="1"/>
</dbReference>
<dbReference type="InterPro" id="IPR010051">
    <property type="entry name" value="Periplasm_NO3_reductase_lsu"/>
</dbReference>
<dbReference type="HAMAP" id="MF_01630">
    <property type="entry name" value="Nitrate_reduct_NapA"/>
    <property type="match status" value="1"/>
</dbReference>
<comment type="subunit">
    <text evidence="10">Component of the periplasmic nitrate reductase NapAB complex composed of NapA and NapB.</text>
</comment>
<keyword evidence="4 10" id="KW-0732">Signal</keyword>
<feature type="binding site" evidence="10">
    <location>
        <position position="80"/>
    </location>
    <ligand>
        <name>[4Fe-4S] cluster</name>
        <dbReference type="ChEBI" id="CHEBI:49883"/>
    </ligand>
</feature>
<sequence precursor="true">MSISRRTFLKASVATAAAASVGIAMPKNAEAARGADVDKWVKGACRFCGTGCGVYIGVKDGKVVAIKGNPDAQTNFGFLCVKGFLAYKCMYHPDRLTEPMIRQSNGKFKKVSWDKALDTVADKFKELHKKYGKDAVAYYGSGQAMTEESYTFNKLFKGGFGSNMVEGNPRLCMASAVGGYISSFGSDEPVGAYADIEYSKCLFIVGSNASECHPVLFRRIMRHKMKNPDVKIIVCEPRKTTTSKIADLWLPVDPGTDLAVFHAMAKVIMDNNWHNERFMNENARITNGKETFDIAAYKEFIKDFTPEKVEKLTRCPADNIRQAAEWFANSGASTSLWTMGLNQRTRGVWANNLIHNLHLITGNLFKPGADSFSLTGQPNACGGVRETGTLCHLLPGTKPVTLDKWRSHIEKEWGIKPGTINPKPGFHTMKMFDSLGGEKDTSKPIKGMITCTTNPAQSLPNLNKYIDGMRDSFLVVIDIFPTRTTQLADVVLPAAFIYEKGGVYGCSERRSQLTEKCVEPMGNAKPDVWIAAQIAKRMGLEKLIPWNSDDSMKNNEMAWSEYIRVTKDTDHTLAGATYSRLKKEKAGLQWPCPTTDHPGTYKRYVRGMDPMFEHEGFQKKFGIKMPLDRQFYFYMDSKGEGKANIWLRPYAGPAEVPSAEFPFYLTTGRVIEQWHTGTMTMRIPEIARAHPNGYIEVHPDDAKKYGIISGDMVEVTSIRGKSILPAHVTKVSLPGILFVPWHDQAMDRMINFVCNDAVDPGSKEPEFKIAAVKIKRISGPKDVADKYIVSDINSSFS</sequence>
<dbReference type="InterPro" id="IPR009010">
    <property type="entry name" value="Asp_de-COase-like_dom_sf"/>
</dbReference>
<dbReference type="GO" id="GO:0042597">
    <property type="term" value="C:periplasmic space"/>
    <property type="evidence" value="ECO:0007669"/>
    <property type="project" value="UniProtKB-SubCell"/>
</dbReference>
<dbReference type="SUPFAM" id="SSF50692">
    <property type="entry name" value="ADC-like"/>
    <property type="match status" value="1"/>
</dbReference>
<evidence type="ECO:0000256" key="1">
    <source>
        <dbReference type="ARBA" id="ARBA00022448"/>
    </source>
</evidence>
<dbReference type="Pfam" id="PF00384">
    <property type="entry name" value="Molybdopterin"/>
    <property type="match status" value="1"/>
</dbReference>
<dbReference type="Gene3D" id="3.40.228.10">
    <property type="entry name" value="Dimethylsulfoxide Reductase, domain 2"/>
    <property type="match status" value="1"/>
</dbReference>
<feature type="binding site" evidence="10">
    <location>
        <position position="143"/>
    </location>
    <ligand>
        <name>Mo-bis(molybdopterin guanine dinucleotide)</name>
        <dbReference type="ChEBI" id="CHEBI:60539"/>
    </ligand>
</feature>
<feature type="binding site" evidence="10">
    <location>
        <position position="48"/>
    </location>
    <ligand>
        <name>[4Fe-4S] cluster</name>
        <dbReference type="ChEBI" id="CHEBI:49883"/>
    </ligand>
</feature>
<keyword evidence="6 10" id="KW-0249">Electron transport</keyword>
<dbReference type="InterPro" id="IPR019546">
    <property type="entry name" value="TAT_signal_bac_arc"/>
</dbReference>
<reference evidence="13 14" key="1">
    <citation type="journal article" date="2010" name="Stand. Genomic Sci.">
        <title>Complete genome sequence of Denitrovibrio acetiphilus type strain (N2460).</title>
        <authorList>
            <person name="Kiss H."/>
            <person name="Lang E."/>
            <person name="Lapidus A."/>
            <person name="Copeland A."/>
            <person name="Nolan M."/>
            <person name="Glavina Del Rio T."/>
            <person name="Chen F."/>
            <person name="Lucas S."/>
            <person name="Tice H."/>
            <person name="Cheng J.F."/>
            <person name="Han C."/>
            <person name="Goodwin L."/>
            <person name="Pitluck S."/>
            <person name="Liolios K."/>
            <person name="Pati A."/>
            <person name="Ivanova N."/>
            <person name="Mavromatis K."/>
            <person name="Chen A."/>
            <person name="Palaniappan K."/>
            <person name="Land M."/>
            <person name="Hauser L."/>
            <person name="Chang Y.J."/>
            <person name="Jeffries C.D."/>
            <person name="Detter J.C."/>
            <person name="Brettin T."/>
            <person name="Spring S."/>
            <person name="Rohde M."/>
            <person name="Goker M."/>
            <person name="Woyke T."/>
            <person name="Bristow J."/>
            <person name="Eisen J.A."/>
            <person name="Markowitz V."/>
            <person name="Hugenholtz P."/>
            <person name="Kyrpides N.C."/>
            <person name="Klenk H.P."/>
        </authorList>
    </citation>
    <scope>NUCLEOTIDE SEQUENCE [LARGE SCALE GENOMIC DNA]</scope>
    <source>
        <strain evidence="14">DSM 12809 / NBRC 114555 / N2460</strain>
    </source>
</reference>
<evidence type="ECO:0000256" key="6">
    <source>
        <dbReference type="ARBA" id="ARBA00022982"/>
    </source>
</evidence>
<evidence type="ECO:0000256" key="10">
    <source>
        <dbReference type="HAMAP-Rule" id="MF_01630"/>
    </source>
</evidence>
<keyword evidence="9 10" id="KW-0411">Iron-sulfur</keyword>
<feature type="chain" id="PRO_5003057699" description="Periplasmic nitrate reductase" evidence="11">
    <location>
        <begin position="32"/>
        <end position="797"/>
    </location>
</feature>
<dbReference type="NCBIfam" id="TIGR01409">
    <property type="entry name" value="TAT_signal_seq"/>
    <property type="match status" value="1"/>
</dbReference>
<dbReference type="GO" id="GO:0009325">
    <property type="term" value="C:nitrate reductase complex"/>
    <property type="evidence" value="ECO:0007669"/>
    <property type="project" value="TreeGrafter"/>
</dbReference>
<dbReference type="PANTHER" id="PTHR43105:SF11">
    <property type="entry name" value="PERIPLASMIC NITRATE REDUCTASE"/>
    <property type="match status" value="1"/>
</dbReference>
<dbReference type="Gene3D" id="2.40.40.20">
    <property type="match status" value="1"/>
</dbReference>
<feature type="binding site" evidence="10">
    <location>
        <position position="339"/>
    </location>
    <ligand>
        <name>Mo-bis(molybdopterin guanine dinucleotide)</name>
        <dbReference type="ChEBI" id="CHEBI:60539"/>
    </ligand>
</feature>
<dbReference type="Gene3D" id="2.20.25.90">
    <property type="entry name" value="ADC-like domains"/>
    <property type="match status" value="1"/>
</dbReference>
<comment type="similarity">
    <text evidence="10">Belongs to the prokaryotic molybdopterin-containing oxidoreductase family. NasA/NapA/NarB subfamily.</text>
</comment>
<evidence type="ECO:0000256" key="8">
    <source>
        <dbReference type="ARBA" id="ARBA00023004"/>
    </source>
</evidence>
<keyword evidence="10" id="KW-0534">Nitrate assimilation</keyword>
<accession>D4H1E4</accession>
<feature type="binding site" evidence="10">
    <location>
        <position position="500"/>
    </location>
    <ligand>
        <name>Mo-bis(molybdopterin guanine dinucleotide)</name>
        <dbReference type="ChEBI" id="CHEBI:60539"/>
    </ligand>
</feature>
<feature type="binding site" evidence="10">
    <location>
        <position position="52"/>
    </location>
    <ligand>
        <name>[4Fe-4S] cluster</name>
        <dbReference type="ChEBI" id="CHEBI:49883"/>
    </ligand>
</feature>
<dbReference type="EMBL" id="CP001968">
    <property type="protein sequence ID" value="ADD66892.1"/>
    <property type="molecule type" value="Genomic_DNA"/>
</dbReference>
<feature type="binding site" evidence="10">
    <location>
        <position position="172"/>
    </location>
    <ligand>
        <name>Mo-bis(molybdopterin guanine dinucleotide)</name>
        <dbReference type="ChEBI" id="CHEBI:60539"/>
    </ligand>
</feature>
<feature type="binding site" evidence="10">
    <location>
        <begin position="255"/>
        <end position="257"/>
    </location>
    <ligand>
        <name>Mo-bis(molybdopterin guanine dinucleotide)</name>
        <dbReference type="ChEBI" id="CHEBI:60539"/>
    </ligand>
</feature>
<dbReference type="PROSITE" id="PS51669">
    <property type="entry name" value="4FE4S_MOW_BIS_MGD"/>
    <property type="match status" value="1"/>
</dbReference>
<evidence type="ECO:0000313" key="14">
    <source>
        <dbReference type="Proteomes" id="UP000002012"/>
    </source>
</evidence>
<feature type="binding site" evidence="10">
    <location>
        <position position="168"/>
    </location>
    <ligand>
        <name>Mo-bis(molybdopterin guanine dinucleotide)</name>
        <dbReference type="ChEBI" id="CHEBI:60539"/>
    </ligand>
</feature>
<evidence type="ECO:0000256" key="11">
    <source>
        <dbReference type="SAM" id="SignalP"/>
    </source>
</evidence>
<dbReference type="GO" id="GO:0009055">
    <property type="term" value="F:electron transfer activity"/>
    <property type="evidence" value="ECO:0007669"/>
    <property type="project" value="UniProtKB-UniRule"/>
</dbReference>
<protein>
    <recommendedName>
        <fullName evidence="10">Periplasmic nitrate reductase</fullName>
        <ecNumber evidence="10">1.9.6.1</ecNumber>
    </recommendedName>
</protein>
<evidence type="ECO:0000256" key="9">
    <source>
        <dbReference type="ARBA" id="ARBA00023014"/>
    </source>
</evidence>
<comment type="subcellular location">
    <subcellularLocation>
        <location evidence="10">Periplasm</location>
    </subcellularLocation>
</comment>
<keyword evidence="14" id="KW-1185">Reference proteome</keyword>
<feature type="binding site" evidence="10">
    <location>
        <position position="454"/>
    </location>
    <ligand>
        <name>Mo-bis(molybdopterin guanine dinucleotide)</name>
        <dbReference type="ChEBI" id="CHEBI:60539"/>
    </ligand>
</feature>
<dbReference type="GO" id="GO:0006777">
    <property type="term" value="P:Mo-molybdopterin cofactor biosynthetic process"/>
    <property type="evidence" value="ECO:0007669"/>
    <property type="project" value="UniProtKB-UniRule"/>
</dbReference>
<dbReference type="FunCoup" id="D4H1E4">
    <property type="interactions" value="59"/>
</dbReference>
<dbReference type="Pfam" id="PF10518">
    <property type="entry name" value="TAT_signal"/>
    <property type="match status" value="1"/>
</dbReference>
<comment type="cofactor">
    <cofactor evidence="10">
        <name>Mo-bis(molybdopterin guanine dinucleotide)</name>
        <dbReference type="ChEBI" id="CHEBI:60539"/>
    </cofactor>
    <text evidence="10">Binds 1 molybdenum-bis(molybdopterin guanine dinucleotide) (Mo-bis-MGD) cofactor per subunit.</text>
</comment>
<feature type="binding site" evidence="10">
    <location>
        <position position="768"/>
    </location>
    <ligand>
        <name>Mo-bis(molybdopterin guanine dinucleotide)</name>
        <dbReference type="ChEBI" id="CHEBI:60539"/>
    </ligand>
</feature>
<keyword evidence="7 10" id="KW-0560">Oxidoreductase</keyword>
<comment type="function">
    <text evidence="10">Catalytic subunit of the periplasmic nitrate reductase complex NapAB. Receives electrons from NapB and catalyzes the reduction of nitrate to nitrite.</text>
</comment>
<dbReference type="InterPro" id="IPR006311">
    <property type="entry name" value="TAT_signal"/>
</dbReference>
<feature type="binding site" evidence="10">
    <location>
        <position position="751"/>
    </location>
    <ligand>
        <name>Mo-bis(molybdopterin guanine dinucleotide)</name>
        <dbReference type="ChEBI" id="CHEBI:60539"/>
    </ligand>
</feature>
<dbReference type="InParanoid" id="D4H1E4"/>
<dbReference type="GO" id="GO:0005506">
    <property type="term" value="F:iron ion binding"/>
    <property type="evidence" value="ECO:0007669"/>
    <property type="project" value="UniProtKB-UniRule"/>
</dbReference>
<keyword evidence="2 10" id="KW-0004">4Fe-4S</keyword>
<dbReference type="OrthoDB" id="9757870at2"/>
<dbReference type="Pfam" id="PF04879">
    <property type="entry name" value="Molybdop_Fe4S4"/>
    <property type="match status" value="1"/>
</dbReference>
<feature type="binding site" evidence="10">
    <location>
        <position position="527"/>
    </location>
    <ligand>
        <name>Mo-bis(molybdopterin guanine dinucleotide)</name>
        <dbReference type="ChEBI" id="CHEBI:60539"/>
    </ligand>
</feature>
<keyword evidence="5 10" id="KW-0574">Periplasm</keyword>
<dbReference type="GO" id="GO:0042128">
    <property type="term" value="P:nitrate assimilation"/>
    <property type="evidence" value="ECO:0007669"/>
    <property type="project" value="UniProtKB-UniRule"/>
</dbReference>
<dbReference type="GO" id="GO:0050140">
    <property type="term" value="F:nitrate reductase (cytochrome) activity"/>
    <property type="evidence" value="ECO:0007669"/>
    <property type="project" value="UniProtKB-EC"/>
</dbReference>
<dbReference type="InterPro" id="IPR006657">
    <property type="entry name" value="MoPterin_dinucl-bd_dom"/>
</dbReference>
<gene>
    <name evidence="10" type="primary">napA</name>
    <name evidence="13" type="ordered locus">Dacet_0086</name>
</gene>
<dbReference type="SUPFAM" id="SSF53706">
    <property type="entry name" value="Formate dehydrogenase/DMSO reductase, domains 1-3"/>
    <property type="match status" value="1"/>
</dbReference>
<dbReference type="PaxDb" id="522772-Dacet_0086"/>
<comment type="cofactor">
    <cofactor evidence="10">
        <name>[4Fe-4S] cluster</name>
        <dbReference type="ChEBI" id="CHEBI:49883"/>
    </cofactor>
    <text evidence="10">Binds 1 [4Fe-4S] cluster.</text>
</comment>
<dbReference type="GO" id="GO:0016020">
    <property type="term" value="C:membrane"/>
    <property type="evidence" value="ECO:0007669"/>
    <property type="project" value="TreeGrafter"/>
</dbReference>
<dbReference type="STRING" id="522772.Dacet_0086"/>